<sequence length="74" mass="8894">MSFSKAWQLYRADKTPMESFFGHFKDLAKYKTCTNLTDVKEEVDRVIEEYNVWRYQWGLKKMAPVQYRGHLLAV</sequence>
<gene>
    <name evidence="2" type="ORF">J2S17_003336</name>
</gene>
<dbReference type="Proteomes" id="UP001238088">
    <property type="component" value="Unassembled WGS sequence"/>
</dbReference>
<evidence type="ECO:0000259" key="1">
    <source>
        <dbReference type="Pfam" id="PF13333"/>
    </source>
</evidence>
<organism evidence="2 3">
    <name type="scientific">Cytobacillus purgationiresistens</name>
    <dbReference type="NCBI Taxonomy" id="863449"/>
    <lineage>
        <taxon>Bacteria</taxon>
        <taxon>Bacillati</taxon>
        <taxon>Bacillota</taxon>
        <taxon>Bacilli</taxon>
        <taxon>Bacillales</taxon>
        <taxon>Bacillaceae</taxon>
        <taxon>Cytobacillus</taxon>
    </lineage>
</organism>
<feature type="domain" description="Integrase catalytic" evidence="1">
    <location>
        <begin position="18"/>
        <end position="71"/>
    </location>
</feature>
<evidence type="ECO:0000313" key="3">
    <source>
        <dbReference type="Proteomes" id="UP001238088"/>
    </source>
</evidence>
<reference evidence="2 3" key="1">
    <citation type="submission" date="2023-07" db="EMBL/GenBank/DDBJ databases">
        <title>Genomic Encyclopedia of Type Strains, Phase IV (KMG-IV): sequencing the most valuable type-strain genomes for metagenomic binning, comparative biology and taxonomic classification.</title>
        <authorList>
            <person name="Goeker M."/>
        </authorList>
    </citation>
    <scope>NUCLEOTIDE SEQUENCE [LARGE SCALE GENOMIC DNA]</scope>
    <source>
        <strain evidence="2 3">DSM 23494</strain>
    </source>
</reference>
<name>A0ABU0AJK6_9BACI</name>
<accession>A0ABU0AJK6</accession>
<evidence type="ECO:0000313" key="2">
    <source>
        <dbReference type="EMBL" id="MDQ0271448.1"/>
    </source>
</evidence>
<comment type="caution">
    <text evidence="2">The sequence shown here is derived from an EMBL/GenBank/DDBJ whole genome shotgun (WGS) entry which is preliminary data.</text>
</comment>
<dbReference type="Pfam" id="PF13333">
    <property type="entry name" value="rve_2"/>
    <property type="match status" value="1"/>
</dbReference>
<dbReference type="EMBL" id="JAUSUB010000014">
    <property type="protein sequence ID" value="MDQ0271448.1"/>
    <property type="molecule type" value="Genomic_DNA"/>
</dbReference>
<proteinExistence type="predicted"/>
<keyword evidence="3" id="KW-1185">Reference proteome</keyword>
<dbReference type="RefSeq" id="WP_307476585.1">
    <property type="nucleotide sequence ID" value="NZ_JAUSUB010000014.1"/>
</dbReference>
<dbReference type="InterPro" id="IPR001584">
    <property type="entry name" value="Integrase_cat-core"/>
</dbReference>
<protein>
    <recommendedName>
        <fullName evidence="1">Integrase catalytic domain-containing protein</fullName>
    </recommendedName>
</protein>